<dbReference type="GO" id="GO:0003887">
    <property type="term" value="F:DNA-directed DNA polymerase activity"/>
    <property type="evidence" value="ECO:0007669"/>
    <property type="project" value="UniProtKB-KW"/>
</dbReference>
<dbReference type="EMBL" id="JQBQ01000010">
    <property type="protein sequence ID" value="KRN92362.1"/>
    <property type="molecule type" value="Genomic_DNA"/>
</dbReference>
<dbReference type="InterPro" id="IPR013520">
    <property type="entry name" value="Ribonucl_H"/>
</dbReference>
<organism evidence="10 11">
    <name type="scientific">Lactobacillus amylovorus subsp. animalium DSM 16698</name>
    <dbReference type="NCBI Taxonomy" id="695563"/>
    <lineage>
        <taxon>Bacteria</taxon>
        <taxon>Bacillati</taxon>
        <taxon>Bacillota</taxon>
        <taxon>Bacilli</taxon>
        <taxon>Lactobacillales</taxon>
        <taxon>Lactobacillaceae</taxon>
        <taxon>Lactobacillus</taxon>
        <taxon>Lactobacillus amylovorus subsp. animalium</taxon>
    </lineage>
</organism>
<evidence type="ECO:0000313" key="11">
    <source>
        <dbReference type="Proteomes" id="UP000051529"/>
    </source>
</evidence>
<dbReference type="PROSITE" id="PS50172">
    <property type="entry name" value="BRCT"/>
    <property type="match status" value="1"/>
</dbReference>
<proteinExistence type="predicted"/>
<dbReference type="GO" id="GO:0005829">
    <property type="term" value="C:cytosol"/>
    <property type="evidence" value="ECO:0007669"/>
    <property type="project" value="TreeGrafter"/>
</dbReference>
<evidence type="ECO:0000259" key="9">
    <source>
        <dbReference type="PROSITE" id="PS50172"/>
    </source>
</evidence>
<reference evidence="10 11" key="1">
    <citation type="journal article" date="2015" name="Genome Announc.">
        <title>Expanding the biotechnology potential of lactobacilli through comparative genomics of 213 strains and associated genera.</title>
        <authorList>
            <person name="Sun Z."/>
            <person name="Harris H.M."/>
            <person name="McCann A."/>
            <person name="Guo C."/>
            <person name="Argimon S."/>
            <person name="Zhang W."/>
            <person name="Yang X."/>
            <person name="Jeffery I.B."/>
            <person name="Cooney J.C."/>
            <person name="Kagawa T.F."/>
            <person name="Liu W."/>
            <person name="Song Y."/>
            <person name="Salvetti E."/>
            <person name="Wrobel A."/>
            <person name="Rasinkangas P."/>
            <person name="Parkhill J."/>
            <person name="Rea M.C."/>
            <person name="O'Sullivan O."/>
            <person name="Ritari J."/>
            <person name="Douillard F.P."/>
            <person name="Paul Ross R."/>
            <person name="Yang R."/>
            <person name="Briner A.E."/>
            <person name="Felis G.E."/>
            <person name="de Vos W.M."/>
            <person name="Barrangou R."/>
            <person name="Klaenhammer T.R."/>
            <person name="Caufield P.W."/>
            <person name="Cui Y."/>
            <person name="Zhang H."/>
            <person name="O'Toole P.W."/>
        </authorList>
    </citation>
    <scope>NUCLEOTIDE SEQUENCE [LARGE SCALE GENOMIC DNA]</scope>
    <source>
        <strain evidence="10 11">DSM 16698</strain>
    </source>
</reference>
<evidence type="ECO:0000256" key="1">
    <source>
        <dbReference type="ARBA" id="ARBA00022679"/>
    </source>
</evidence>
<dbReference type="SUPFAM" id="SSF53098">
    <property type="entry name" value="Ribonuclease H-like"/>
    <property type="match status" value="1"/>
</dbReference>
<dbReference type="CDD" id="cd06127">
    <property type="entry name" value="DEDDh"/>
    <property type="match status" value="1"/>
</dbReference>
<evidence type="ECO:0000256" key="2">
    <source>
        <dbReference type="ARBA" id="ARBA00022695"/>
    </source>
</evidence>
<dbReference type="InterPro" id="IPR001357">
    <property type="entry name" value="BRCT_dom"/>
</dbReference>
<feature type="domain" description="BRCT" evidence="9">
    <location>
        <begin position="227"/>
        <end position="309"/>
    </location>
</feature>
<accession>A0A0R2L016</accession>
<name>A0A0R2L016_LACAM</name>
<dbReference type="Proteomes" id="UP000051529">
    <property type="component" value="Unassembled WGS sequence"/>
</dbReference>
<keyword evidence="2" id="KW-0548">Nucleotidyltransferase</keyword>
<comment type="caution">
    <text evidence="10">The sequence shown here is derived from an EMBL/GenBank/DDBJ whole genome shotgun (WGS) entry which is preliminary data.</text>
</comment>
<keyword evidence="6" id="KW-0269">Exonuclease</keyword>
<dbReference type="InterPro" id="IPR036397">
    <property type="entry name" value="RNaseH_sf"/>
</dbReference>
<keyword evidence="5" id="KW-0378">Hydrolase</keyword>
<evidence type="ECO:0000313" key="10">
    <source>
        <dbReference type="EMBL" id="KRN92362.1"/>
    </source>
</evidence>
<evidence type="ECO:0000256" key="8">
    <source>
        <dbReference type="ARBA" id="ARBA00070925"/>
    </source>
</evidence>
<keyword evidence="7" id="KW-0239">DNA-directed DNA polymerase</keyword>
<evidence type="ECO:0000256" key="5">
    <source>
        <dbReference type="ARBA" id="ARBA00022801"/>
    </source>
</evidence>
<dbReference type="Gene3D" id="3.40.50.10190">
    <property type="entry name" value="BRCT domain"/>
    <property type="match status" value="1"/>
</dbReference>
<dbReference type="SMART" id="SM00479">
    <property type="entry name" value="EXOIII"/>
    <property type="match status" value="1"/>
</dbReference>
<keyword evidence="1" id="KW-0808">Transferase</keyword>
<protein>
    <recommendedName>
        <fullName evidence="8">DNA polymerase III polC-type</fullName>
    </recommendedName>
</protein>
<dbReference type="InterPro" id="IPR036420">
    <property type="entry name" value="BRCT_dom_sf"/>
</dbReference>
<dbReference type="GeneID" id="66524377"/>
<dbReference type="AlphaFoldDB" id="A0A0R2L016"/>
<evidence type="ECO:0000256" key="4">
    <source>
        <dbReference type="ARBA" id="ARBA00022722"/>
    </source>
</evidence>
<dbReference type="InterPro" id="IPR012337">
    <property type="entry name" value="RNaseH-like_sf"/>
</dbReference>
<keyword evidence="3" id="KW-0235">DNA replication</keyword>
<sequence>MSIYVKNGILHVPGAQDKLRQKGQEIPDFLSNYTMLDIETTGLSPYRDRITELGAVKVRNGQIVDQYTNLIKFPKNNKVPAFITKLNGITEEQIVNEGIPAEQAIKEFREFIDDDIIIGYNVNFDLNFLYDLSQKYKLPILNNDYVDVLRLARAYYPRERHNRLIDCMQRAGIAQVEEHHGLADSLDTIKVYNDFSAHFTDDLLEATRNKIKNVDLTGDDVDYIDLGFRNPVQNKNIVLSGHIHMDEQDADKMIGNMGGKVEDKVNPMTNYLIMGDHDFFRKDNEDLNTARDLIKDGAKIKRLSESFFLGMLDDWARS</sequence>
<dbReference type="FunFam" id="3.30.420.10:FF:000045">
    <property type="entry name" value="3'-5' exonuclease DinG"/>
    <property type="match status" value="1"/>
</dbReference>
<dbReference type="GO" id="GO:0008408">
    <property type="term" value="F:3'-5' exonuclease activity"/>
    <property type="evidence" value="ECO:0007669"/>
    <property type="project" value="TreeGrafter"/>
</dbReference>
<evidence type="ECO:0000256" key="7">
    <source>
        <dbReference type="ARBA" id="ARBA00022932"/>
    </source>
</evidence>
<dbReference type="RefSeq" id="WP_013438533.1">
    <property type="nucleotide sequence ID" value="NZ_JQBQ01000010.1"/>
</dbReference>
<dbReference type="Pfam" id="PF00929">
    <property type="entry name" value="RNase_T"/>
    <property type="match status" value="1"/>
</dbReference>
<dbReference type="PATRIC" id="fig|695563.3.peg.123"/>
<dbReference type="GO" id="GO:0003676">
    <property type="term" value="F:nucleic acid binding"/>
    <property type="evidence" value="ECO:0007669"/>
    <property type="project" value="InterPro"/>
</dbReference>
<dbReference type="Gene3D" id="3.30.420.10">
    <property type="entry name" value="Ribonuclease H-like superfamily/Ribonuclease H"/>
    <property type="match status" value="1"/>
</dbReference>
<dbReference type="PANTHER" id="PTHR30231">
    <property type="entry name" value="DNA POLYMERASE III SUBUNIT EPSILON"/>
    <property type="match status" value="1"/>
</dbReference>
<evidence type="ECO:0000256" key="6">
    <source>
        <dbReference type="ARBA" id="ARBA00022839"/>
    </source>
</evidence>
<gene>
    <name evidence="10" type="ORF">IV44_GL000123</name>
</gene>
<dbReference type="PANTHER" id="PTHR30231:SF4">
    <property type="entry name" value="PROTEIN NEN2"/>
    <property type="match status" value="1"/>
</dbReference>
<keyword evidence="4" id="KW-0540">Nuclease</keyword>
<dbReference type="GO" id="GO:0006260">
    <property type="term" value="P:DNA replication"/>
    <property type="evidence" value="ECO:0007669"/>
    <property type="project" value="UniProtKB-KW"/>
</dbReference>
<evidence type="ECO:0000256" key="3">
    <source>
        <dbReference type="ARBA" id="ARBA00022705"/>
    </source>
</evidence>